<evidence type="ECO:0000313" key="13">
    <source>
        <dbReference type="Proteomes" id="UP001162131"/>
    </source>
</evidence>
<dbReference type="GO" id="GO:0030246">
    <property type="term" value="F:carbohydrate binding"/>
    <property type="evidence" value="ECO:0007669"/>
    <property type="project" value="InterPro"/>
</dbReference>
<dbReference type="EMBL" id="CAJZBQ010000035">
    <property type="protein sequence ID" value="CAG9323754.1"/>
    <property type="molecule type" value="Genomic_DNA"/>
</dbReference>
<name>A0AAU9J6B8_9CILI</name>
<evidence type="ECO:0000256" key="2">
    <source>
        <dbReference type="ARBA" id="ARBA00009141"/>
    </source>
</evidence>
<dbReference type="InterPro" id="IPR021720">
    <property type="entry name" value="Malectin_dom"/>
</dbReference>
<evidence type="ECO:0000256" key="5">
    <source>
        <dbReference type="ARBA" id="ARBA00022824"/>
    </source>
</evidence>
<keyword evidence="3 10" id="KW-0812">Transmembrane</keyword>
<dbReference type="Gene3D" id="2.60.120.430">
    <property type="entry name" value="Galactose-binding lectin"/>
    <property type="match status" value="1"/>
</dbReference>
<dbReference type="PANTHER" id="PTHR13460">
    <property type="match status" value="1"/>
</dbReference>
<reference evidence="12" key="1">
    <citation type="submission" date="2021-09" db="EMBL/GenBank/DDBJ databases">
        <authorList>
            <consortium name="AG Swart"/>
            <person name="Singh M."/>
            <person name="Singh A."/>
            <person name="Seah K."/>
            <person name="Emmerich C."/>
        </authorList>
    </citation>
    <scope>NUCLEOTIDE SEQUENCE</scope>
    <source>
        <strain evidence="12">ATCC30299</strain>
    </source>
</reference>
<evidence type="ECO:0000256" key="4">
    <source>
        <dbReference type="ARBA" id="ARBA00022729"/>
    </source>
</evidence>
<proteinExistence type="inferred from homology"/>
<comment type="caution">
    <text evidence="12">The sequence shown here is derived from an EMBL/GenBank/DDBJ whole genome shotgun (WGS) entry which is preliminary data.</text>
</comment>
<dbReference type="GO" id="GO:0005789">
    <property type="term" value="C:endoplasmic reticulum membrane"/>
    <property type="evidence" value="ECO:0007669"/>
    <property type="project" value="UniProtKB-SubCell"/>
</dbReference>
<keyword evidence="4" id="KW-0732">Signal</keyword>
<evidence type="ECO:0000256" key="3">
    <source>
        <dbReference type="ARBA" id="ARBA00022692"/>
    </source>
</evidence>
<evidence type="ECO:0000256" key="8">
    <source>
        <dbReference type="ARBA" id="ARBA00023180"/>
    </source>
</evidence>
<accession>A0AAU9J6B8</accession>
<evidence type="ECO:0000259" key="11">
    <source>
        <dbReference type="Pfam" id="PF11721"/>
    </source>
</evidence>
<evidence type="ECO:0000256" key="1">
    <source>
        <dbReference type="ARBA" id="ARBA00004115"/>
    </source>
</evidence>
<dbReference type="InterPro" id="IPR039155">
    <property type="entry name" value="MLEC"/>
</dbReference>
<evidence type="ECO:0000256" key="9">
    <source>
        <dbReference type="ARBA" id="ARBA00023277"/>
    </source>
</evidence>
<evidence type="ECO:0000256" key="7">
    <source>
        <dbReference type="ARBA" id="ARBA00023136"/>
    </source>
</evidence>
<gene>
    <name evidence="12" type="ORF">BSTOLATCC_MIC34793</name>
</gene>
<keyword evidence="9" id="KW-0119">Carbohydrate metabolism</keyword>
<keyword evidence="6 10" id="KW-1133">Transmembrane helix</keyword>
<comment type="subcellular location">
    <subcellularLocation>
        <location evidence="1">Endoplasmic reticulum membrane</location>
        <topology evidence="1">Single-pass type I membrane protein</topology>
    </subcellularLocation>
</comment>
<evidence type="ECO:0000313" key="12">
    <source>
        <dbReference type="EMBL" id="CAG9323754.1"/>
    </source>
</evidence>
<keyword evidence="8" id="KW-0325">Glycoprotein</keyword>
<evidence type="ECO:0000256" key="6">
    <source>
        <dbReference type="ARBA" id="ARBA00022989"/>
    </source>
</evidence>
<keyword evidence="13" id="KW-1185">Reference proteome</keyword>
<feature type="transmembrane region" description="Helical" evidence="10">
    <location>
        <begin position="254"/>
        <end position="275"/>
    </location>
</feature>
<comment type="similarity">
    <text evidence="2">Belongs to the malectin family.</text>
</comment>
<dbReference type="Pfam" id="PF11721">
    <property type="entry name" value="Malectin"/>
    <property type="match status" value="1"/>
</dbReference>
<protein>
    <recommendedName>
        <fullName evidence="11">Malectin domain-containing protein</fullName>
    </recommendedName>
</protein>
<organism evidence="12 13">
    <name type="scientific">Blepharisma stoltei</name>
    <dbReference type="NCBI Taxonomy" id="1481888"/>
    <lineage>
        <taxon>Eukaryota</taxon>
        <taxon>Sar</taxon>
        <taxon>Alveolata</taxon>
        <taxon>Ciliophora</taxon>
        <taxon>Postciliodesmatophora</taxon>
        <taxon>Heterotrichea</taxon>
        <taxon>Heterotrichida</taxon>
        <taxon>Blepharismidae</taxon>
        <taxon>Blepharisma</taxon>
    </lineage>
</organism>
<keyword evidence="5" id="KW-0256">Endoplasmic reticulum</keyword>
<dbReference type="Proteomes" id="UP001162131">
    <property type="component" value="Unassembled WGS sequence"/>
</dbReference>
<sequence length="286" mass="31989">MVIFLSLLFPLVLSLDPKLVKYAVNCGGDSIVTSDGVTYRKDNGFSSGIASDYGKQFQIRLTRDLEIYQTERYDEQDFTYKIPIKEEGNYVLILKFSEVYFSYPSAKIFNVKIGDTYVVKQLDIFSKVGKAAAYDEFIVINYEGGKIKINGNVVENAVSHDELIITFEKGQKDNPKVNAIVLLKGGLEDTHQYEQSEFLAQIQRERLAQKQAQEKVKEVKREEIDDSDFESLEQEVHAVEEPDSLFSVLTSTPALVIVGIIALLAGGAIFSSSSGKPDDSKKAKKN</sequence>
<evidence type="ECO:0000256" key="10">
    <source>
        <dbReference type="SAM" id="Phobius"/>
    </source>
</evidence>
<keyword evidence="7 10" id="KW-0472">Membrane</keyword>
<feature type="domain" description="Malectin" evidence="11">
    <location>
        <begin position="21"/>
        <end position="180"/>
    </location>
</feature>
<dbReference type="AlphaFoldDB" id="A0AAU9J6B8"/>
<dbReference type="PANTHER" id="PTHR13460:SF0">
    <property type="entry name" value="MALECTIN"/>
    <property type="match status" value="1"/>
</dbReference>